<accession>A0A0P9FDM8</accession>
<proteinExistence type="predicted"/>
<gene>
    <name evidence="1" type="ORF">SE17_23785</name>
</gene>
<organism evidence="1 2">
    <name type="scientific">Kouleothrix aurantiaca</name>
    <dbReference type="NCBI Taxonomy" id="186479"/>
    <lineage>
        <taxon>Bacteria</taxon>
        <taxon>Bacillati</taxon>
        <taxon>Chloroflexota</taxon>
        <taxon>Chloroflexia</taxon>
        <taxon>Chloroflexales</taxon>
        <taxon>Roseiflexineae</taxon>
        <taxon>Roseiflexaceae</taxon>
        <taxon>Kouleothrix</taxon>
    </lineage>
</organism>
<sequence length="95" mass="11028">MPDVWNRVQQLQGKTLQTLRQKKLFDIIEVRADRVIFKPRDGNGTLRWCERESIERLYSLSRATEPLSPSQVQKELPTSRNSSYIAAIIGILRES</sequence>
<comment type="caution">
    <text evidence="1">The sequence shown here is derived from an EMBL/GenBank/DDBJ whole genome shotgun (WGS) entry which is preliminary data.</text>
</comment>
<evidence type="ECO:0000313" key="2">
    <source>
        <dbReference type="Proteomes" id="UP000050509"/>
    </source>
</evidence>
<protein>
    <submittedName>
        <fullName evidence="1">Uncharacterized protein</fullName>
    </submittedName>
</protein>
<dbReference type="EMBL" id="LJCR01001125">
    <property type="protein sequence ID" value="KPV50988.1"/>
    <property type="molecule type" value="Genomic_DNA"/>
</dbReference>
<dbReference type="AlphaFoldDB" id="A0A0P9FDM8"/>
<evidence type="ECO:0000313" key="1">
    <source>
        <dbReference type="EMBL" id="KPV50988.1"/>
    </source>
</evidence>
<dbReference type="Proteomes" id="UP000050509">
    <property type="component" value="Unassembled WGS sequence"/>
</dbReference>
<name>A0A0P9FDM8_9CHLR</name>
<reference evidence="1 2" key="1">
    <citation type="submission" date="2015-09" db="EMBL/GenBank/DDBJ databases">
        <title>Draft genome sequence of Kouleothrix aurantiaca JCM 19913.</title>
        <authorList>
            <person name="Hemp J."/>
        </authorList>
    </citation>
    <scope>NUCLEOTIDE SEQUENCE [LARGE SCALE GENOMIC DNA]</scope>
    <source>
        <strain evidence="1 2">COM-B</strain>
    </source>
</reference>
<keyword evidence="2" id="KW-1185">Reference proteome</keyword>